<dbReference type="SUPFAM" id="SSF142433">
    <property type="entry name" value="CinA-like"/>
    <property type="match status" value="1"/>
</dbReference>
<dbReference type="EMBL" id="JAWNGC010000004">
    <property type="protein sequence ID" value="MDY5154968.1"/>
    <property type="molecule type" value="Genomic_DNA"/>
</dbReference>
<dbReference type="NCBIfam" id="TIGR00199">
    <property type="entry name" value="PncC_domain"/>
    <property type="match status" value="1"/>
</dbReference>
<reference evidence="2" key="1">
    <citation type="submission" date="2023-10" db="EMBL/GenBank/DDBJ databases">
        <title>Whole Genome based description of the genera Actinobaculum and Actinotignum reveals a complex phylogenetic relationship within the species included in the genus Actinotignum.</title>
        <authorList>
            <person name="Jensen C.S."/>
            <person name="Dargis R."/>
            <person name="Kemp M."/>
            <person name="Christensen J.J."/>
        </authorList>
    </citation>
    <scope>NUCLEOTIDE SEQUENCE</scope>
    <source>
        <strain evidence="2">SLA_B511</strain>
    </source>
</reference>
<gene>
    <name evidence="2" type="ORF">R6G80_04420</name>
</gene>
<dbReference type="Gene3D" id="3.90.950.20">
    <property type="entry name" value="CinA-like"/>
    <property type="match status" value="1"/>
</dbReference>
<proteinExistence type="predicted"/>
<dbReference type="Proteomes" id="UP001281731">
    <property type="component" value="Unassembled WGS sequence"/>
</dbReference>
<evidence type="ECO:0000259" key="1">
    <source>
        <dbReference type="Pfam" id="PF02464"/>
    </source>
</evidence>
<organism evidence="2 3">
    <name type="scientific">Actinotignum urinale</name>
    <dbReference type="NCBI Taxonomy" id="190146"/>
    <lineage>
        <taxon>Bacteria</taxon>
        <taxon>Bacillati</taxon>
        <taxon>Actinomycetota</taxon>
        <taxon>Actinomycetes</taxon>
        <taxon>Actinomycetales</taxon>
        <taxon>Actinomycetaceae</taxon>
        <taxon>Actinotignum</taxon>
    </lineage>
</organism>
<evidence type="ECO:0000313" key="2">
    <source>
        <dbReference type="EMBL" id="MDY5154968.1"/>
    </source>
</evidence>
<dbReference type="RefSeq" id="WP_022865693.1">
    <property type="nucleotide sequence ID" value="NZ_CAMYCL010000012.1"/>
</dbReference>
<feature type="domain" description="CinA C-terminal" evidence="1">
    <location>
        <begin position="7"/>
        <end position="152"/>
    </location>
</feature>
<sequence length="159" mass="16472">MDTTRLAHLVDKIHEYSFTLACAESLTGGQLAGTVVNIPGVSEIFRGGVVSYATDVKASVLGVSRERLALTGPVDEQVAIQMARGACRVLNADIGISTTGVAGPGPHDGHPAGTVWIGIAGVVGEKAELYHFDGDRVSVRAQAVNAALELLEGSVLRLP</sequence>
<dbReference type="InterPro" id="IPR036653">
    <property type="entry name" value="CinA-like_C"/>
</dbReference>
<accession>A0AAW9HM38</accession>
<comment type="caution">
    <text evidence="2">The sequence shown here is derived from an EMBL/GenBank/DDBJ whole genome shotgun (WGS) entry which is preliminary data.</text>
</comment>
<dbReference type="InterPro" id="IPR008136">
    <property type="entry name" value="CinA_C"/>
</dbReference>
<dbReference type="Pfam" id="PF02464">
    <property type="entry name" value="CinA"/>
    <property type="match status" value="1"/>
</dbReference>
<evidence type="ECO:0000313" key="3">
    <source>
        <dbReference type="Proteomes" id="UP001281731"/>
    </source>
</evidence>
<protein>
    <submittedName>
        <fullName evidence="2">CinA family protein</fullName>
    </submittedName>
</protein>
<name>A0AAW9HM38_9ACTO</name>
<dbReference type="AlphaFoldDB" id="A0AAW9HM38"/>